<dbReference type="Proteomes" id="UP000275652">
    <property type="component" value="Unassembled WGS sequence"/>
</dbReference>
<organism evidence="1 2">
    <name type="scientific">Aphanomyces astaci</name>
    <name type="common">Crayfish plague agent</name>
    <dbReference type="NCBI Taxonomy" id="112090"/>
    <lineage>
        <taxon>Eukaryota</taxon>
        <taxon>Sar</taxon>
        <taxon>Stramenopiles</taxon>
        <taxon>Oomycota</taxon>
        <taxon>Saprolegniomycetes</taxon>
        <taxon>Saprolegniales</taxon>
        <taxon>Verrucalvaceae</taxon>
        <taxon>Aphanomyces</taxon>
    </lineage>
</organism>
<dbReference type="AlphaFoldDB" id="A0A9X8H2Z8"/>
<accession>A0A9X8H2Z8</accession>
<comment type="caution">
    <text evidence="1">The sequence shown here is derived from an EMBL/GenBank/DDBJ whole genome shotgun (WGS) entry which is preliminary data.</text>
</comment>
<gene>
    <name evidence="1" type="ORF">DYB28_000613</name>
</gene>
<evidence type="ECO:0000313" key="1">
    <source>
        <dbReference type="EMBL" id="RLN94985.1"/>
    </source>
</evidence>
<protein>
    <submittedName>
        <fullName evidence="1">Uncharacterized protein</fullName>
    </submittedName>
</protein>
<name>A0A9X8H2Z8_APHAT</name>
<sequence>MVIRANLSLKENELRLLLARIQAILQALRTLFLNMDFKLLLQNLMRDASIVTLWVTKLILHKTLLIQHLQRWILAEKGCTSVASVVEDYVDEAMNHHP</sequence>
<dbReference type="EMBL" id="QUTI01058195">
    <property type="protein sequence ID" value="RLN94985.1"/>
    <property type="molecule type" value="Genomic_DNA"/>
</dbReference>
<reference evidence="1 2" key="1">
    <citation type="journal article" date="2018" name="J. Invertebr. Pathol.">
        <title>New genotyping method for the causative agent of crayfish plague (Aphanomyces astaci) based on whole genome data.</title>
        <authorList>
            <person name="Minardi D."/>
            <person name="Studholme D.J."/>
            <person name="van der Giezen M."/>
            <person name="Pretto T."/>
            <person name="Oidtmann B."/>
        </authorList>
    </citation>
    <scope>NUCLEOTIDE SEQUENCE [LARGE SCALE GENOMIC DNA]</scope>
    <source>
        <strain evidence="1 2">KB13</strain>
    </source>
</reference>
<evidence type="ECO:0000313" key="2">
    <source>
        <dbReference type="Proteomes" id="UP000275652"/>
    </source>
</evidence>
<proteinExistence type="predicted"/>